<organism evidence="1 2">
    <name type="scientific">Arctium lappa</name>
    <name type="common">Greater burdock</name>
    <name type="synonym">Lappa major</name>
    <dbReference type="NCBI Taxonomy" id="4217"/>
    <lineage>
        <taxon>Eukaryota</taxon>
        <taxon>Viridiplantae</taxon>
        <taxon>Streptophyta</taxon>
        <taxon>Embryophyta</taxon>
        <taxon>Tracheophyta</taxon>
        <taxon>Spermatophyta</taxon>
        <taxon>Magnoliopsida</taxon>
        <taxon>eudicotyledons</taxon>
        <taxon>Gunneridae</taxon>
        <taxon>Pentapetalae</taxon>
        <taxon>asterids</taxon>
        <taxon>campanulids</taxon>
        <taxon>Asterales</taxon>
        <taxon>Asteraceae</taxon>
        <taxon>Carduoideae</taxon>
        <taxon>Cardueae</taxon>
        <taxon>Arctiinae</taxon>
        <taxon>Arctium</taxon>
    </lineage>
</organism>
<evidence type="ECO:0000313" key="1">
    <source>
        <dbReference type="EMBL" id="KAI3769338.1"/>
    </source>
</evidence>
<reference evidence="1 2" key="2">
    <citation type="journal article" date="2022" name="Mol. Ecol. Resour.">
        <title>The genomes of chicory, endive, great burdock and yacon provide insights into Asteraceae paleo-polyploidization history and plant inulin production.</title>
        <authorList>
            <person name="Fan W."/>
            <person name="Wang S."/>
            <person name="Wang H."/>
            <person name="Wang A."/>
            <person name="Jiang F."/>
            <person name="Liu H."/>
            <person name="Zhao H."/>
            <person name="Xu D."/>
            <person name="Zhang Y."/>
        </authorList>
    </citation>
    <scope>NUCLEOTIDE SEQUENCE [LARGE SCALE GENOMIC DNA]</scope>
    <source>
        <strain evidence="2">cv. Niubang</strain>
    </source>
</reference>
<protein>
    <submittedName>
        <fullName evidence="1">Uncharacterized protein</fullName>
    </submittedName>
</protein>
<comment type="caution">
    <text evidence="1">The sequence shown here is derived from an EMBL/GenBank/DDBJ whole genome shotgun (WGS) entry which is preliminary data.</text>
</comment>
<accession>A0ACB9FEW3</accession>
<evidence type="ECO:0000313" key="2">
    <source>
        <dbReference type="Proteomes" id="UP001055879"/>
    </source>
</evidence>
<proteinExistence type="predicted"/>
<gene>
    <name evidence="1" type="ORF">L6452_00439</name>
</gene>
<dbReference type="EMBL" id="CM042047">
    <property type="protein sequence ID" value="KAI3769338.1"/>
    <property type="molecule type" value="Genomic_DNA"/>
</dbReference>
<reference evidence="2" key="1">
    <citation type="journal article" date="2022" name="Mol. Ecol. Resour.">
        <title>The genomes of chicory, endive, great burdock and yacon provide insights into Asteraceae palaeo-polyploidization history and plant inulin production.</title>
        <authorList>
            <person name="Fan W."/>
            <person name="Wang S."/>
            <person name="Wang H."/>
            <person name="Wang A."/>
            <person name="Jiang F."/>
            <person name="Liu H."/>
            <person name="Zhao H."/>
            <person name="Xu D."/>
            <person name="Zhang Y."/>
        </authorList>
    </citation>
    <scope>NUCLEOTIDE SEQUENCE [LARGE SCALE GENOMIC DNA]</scope>
    <source>
        <strain evidence="2">cv. Niubang</strain>
    </source>
</reference>
<dbReference type="Proteomes" id="UP001055879">
    <property type="component" value="Linkage Group LG01"/>
</dbReference>
<sequence length="144" mass="16416">MRYWSSSFIEVNNANGNLVNATLEIVETEYVDNYFKSLRCHLSNSDVEPTLDLDILRYNSTLSYLRLGSDRNLRLYSYRQNTRGNAWNLLFTLLDRGVSERGGGRSKTSVNCRIGARSLDIARRASALGSRRWRGCLRGTTITL</sequence>
<name>A0ACB9FEW3_ARCLA</name>
<keyword evidence="2" id="KW-1185">Reference proteome</keyword>